<dbReference type="STRING" id="765440.A0A0C3BLV8"/>
<dbReference type="InterPro" id="IPR005034">
    <property type="entry name" value="Dicer_dimerisation"/>
</dbReference>
<evidence type="ECO:0000313" key="17">
    <source>
        <dbReference type="Proteomes" id="UP000054166"/>
    </source>
</evidence>
<dbReference type="Gene3D" id="3.40.50.300">
    <property type="entry name" value="P-loop containing nucleotide triphosphate hydrolases"/>
    <property type="match status" value="2"/>
</dbReference>
<dbReference type="FunCoup" id="A0A0C3BLV8">
    <property type="interactions" value="310"/>
</dbReference>
<dbReference type="EMBL" id="KN832979">
    <property type="protein sequence ID" value="KIM87443.1"/>
    <property type="molecule type" value="Genomic_DNA"/>
</dbReference>
<dbReference type="SUPFAM" id="SSF69065">
    <property type="entry name" value="RNase III domain-like"/>
    <property type="match status" value="2"/>
</dbReference>
<evidence type="ECO:0000259" key="15">
    <source>
        <dbReference type="PROSITE" id="PS51327"/>
    </source>
</evidence>
<keyword evidence="3" id="KW-0677">Repeat</keyword>
<evidence type="ECO:0000256" key="11">
    <source>
        <dbReference type="PROSITE-ProRule" id="PRU00657"/>
    </source>
</evidence>
<evidence type="ECO:0000256" key="8">
    <source>
        <dbReference type="ARBA" id="ARBA00022842"/>
    </source>
</evidence>
<proteinExistence type="inferred from homology"/>
<sequence length="1469" mass="165483">MVALKDVQPTPDAALLLPRRYQEEIFRRSQEDNVIAALDTGSGKTFISTLLIKWMSIQEHAQGKAILFLVPKVALVEQQGDFIATQTPLRVKKLRGSLEMDLTDRAKWREAFESADVLVMTAQIFTNILTHSHWSIDKISLIVFDECHHCRKNHAYNAIMREYYQIAHNLRPKIFGMTASPIWNPKDPEGSLGTLEKNLDAIAISVKEHIAELRDNSPRPVEIIKHFPEPPNEYVYLKVPLRQCLYMYMSSQEFDVPWEKICQRYIVTLLSIGPYGADLFLYQDFKQRIHNIIHQSRPPDPFVHEIKQHDIEMEDLSTPLAVDVTEIDSILSEYQPFFADQSGDVPIPVPLHWCTPKLKVLVDTLRESAASSFQGIIFVEQRQVASCLAKILPQIPELQGLIRCAELVGHGGQNSGNMQARGMGLARQQDVVQSFRDKEINLLVATSVAEEGLDFPACDVVIRFDPLNHMVGYVQSRGRARNKTSTFVIMIQEGSDEALTRYKAFLNTEPELRKVYESRQKRARTIEEEEGDDTEDPSDLAERERYIVPSTGAVLTYNTSINLLNYLCSLIPHDNYTPTPVPKYSGDFISTLELPVSLPLPNEKLVYTGPEKLSKREAKRAVAFLAVKELHALDVFDDYLLPTSTSKGKVTEDADGRALLDIRKIPETLTVDVRDPWVIRPTLWLHVITVNGRRTAGLITGSMLPPIELVWEETNMRVFGTHMVKFQCDEEYIQRKLLNDYSKLCIWYCNTGRPFEVPLSCYVVPITDANQPDWKTIDSLVCRSYGSFDWTNITEKNYNRLLVMNINEFGRSLILRNIRNDLTPISTPPPGSRESAFSTYREFWIQKWTRKKRAAEVPTDGPLIEVTVLPRQSLGHYVREGHGPLDLKGWAQSAADTFLVPQGCCRWVDLSEDMYGLFHLLPRILHRVTDVYRARQERFELGLPPMTDDWLVEASTLPTTDAGFNNQRLETLGDAVLKLAVTVHIFNKYPFRHEGQLSVLRQSSISNRTLLARAKEIGLEQFLTSESQSIHVWRYIGPEDVDPCTFSAPRYVQRQFPRRSLQDCMEATLGAAFMTCGMNMALRAGDALGLSFGGQQPWSVRYSRPSSKVPTPVLLLDLQESIGYEFHRGDLLVEAMTHPSFCSSENPSYQRLEFLGDAIIDIVVMKYLFDKFPQATSGQLSWARSRCVCAPALAAVAIKRLGMHKSALINNVALSSAINRYVPVMEAITFQDIVDKGWKHDPPKAISDVMESILGAVLVDSAWNFDVAAAVTEFVLSDVLEVLTPTLRKDPVSDLMIWTSCSGCRRITFQKSQLNAESKRNDSVAILVHDVMVAGPVTAANLSLAKGLAAERARTVLEDPNSEHRLSRLCDCGKKMDIDATAAVGSDVDIDLQRKSEVALNDETEEGFAKIAEMTRVEFEDLDLSTTITLVDETAIDEQTVEDMLSIQDHDFTSEADGGNASVGISFAV</sequence>
<dbReference type="Pfam" id="PF00271">
    <property type="entry name" value="Helicase_C"/>
    <property type="match status" value="1"/>
</dbReference>
<evidence type="ECO:0000259" key="14">
    <source>
        <dbReference type="PROSITE" id="PS51194"/>
    </source>
</evidence>
<accession>A0A0C3BLV8</accession>
<keyword evidence="4" id="KW-0547">Nucleotide-binding</keyword>
<keyword evidence="7" id="KW-0067">ATP-binding</keyword>
<evidence type="ECO:0000313" key="16">
    <source>
        <dbReference type="EMBL" id="KIM87443.1"/>
    </source>
</evidence>
<evidence type="ECO:0000256" key="10">
    <source>
        <dbReference type="ARBA" id="ARBA00023211"/>
    </source>
</evidence>
<feature type="domain" description="Helicase C-terminal" evidence="14">
    <location>
        <begin position="357"/>
        <end position="523"/>
    </location>
</feature>
<dbReference type="InterPro" id="IPR036389">
    <property type="entry name" value="RNase_III_sf"/>
</dbReference>
<feature type="domain" description="RNase III" evidence="12">
    <location>
        <begin position="932"/>
        <end position="1077"/>
    </location>
</feature>
<comment type="similarity">
    <text evidence="11">Belongs to the helicase family. Dicer subfamily.</text>
</comment>
<dbReference type="GO" id="GO:0003677">
    <property type="term" value="F:DNA binding"/>
    <property type="evidence" value="ECO:0007669"/>
    <property type="project" value="InterPro"/>
</dbReference>
<dbReference type="Gene3D" id="3.30.160.380">
    <property type="entry name" value="Dicer dimerisation domain"/>
    <property type="match status" value="1"/>
</dbReference>
<protein>
    <recommendedName>
        <fullName evidence="18">Dicer-like protein 1</fullName>
    </recommendedName>
</protein>
<evidence type="ECO:0000256" key="7">
    <source>
        <dbReference type="ARBA" id="ARBA00022840"/>
    </source>
</evidence>
<dbReference type="PANTHER" id="PTHR14950:SF37">
    <property type="entry name" value="ENDORIBONUCLEASE DICER"/>
    <property type="match status" value="1"/>
</dbReference>
<dbReference type="CDD" id="cd18034">
    <property type="entry name" value="DEXHc_dicer"/>
    <property type="match status" value="1"/>
</dbReference>
<evidence type="ECO:0000256" key="2">
    <source>
        <dbReference type="ARBA" id="ARBA00022723"/>
    </source>
</evidence>
<dbReference type="Pfam" id="PF04851">
    <property type="entry name" value="ResIII"/>
    <property type="match status" value="1"/>
</dbReference>
<dbReference type="GO" id="GO:0046872">
    <property type="term" value="F:metal ion binding"/>
    <property type="evidence" value="ECO:0007669"/>
    <property type="project" value="UniProtKB-KW"/>
</dbReference>
<feature type="domain" description="Helicase ATP-binding" evidence="13">
    <location>
        <begin position="25"/>
        <end position="199"/>
    </location>
</feature>
<keyword evidence="2" id="KW-0479">Metal-binding</keyword>
<dbReference type="HOGENOM" id="CLU_000907_4_0_1"/>
<dbReference type="InterPro" id="IPR001650">
    <property type="entry name" value="Helicase_C-like"/>
</dbReference>
<dbReference type="GO" id="GO:0004386">
    <property type="term" value="F:helicase activity"/>
    <property type="evidence" value="ECO:0007669"/>
    <property type="project" value="UniProtKB-KW"/>
</dbReference>
<evidence type="ECO:0000256" key="3">
    <source>
        <dbReference type="ARBA" id="ARBA00022737"/>
    </source>
</evidence>
<dbReference type="PROSITE" id="PS50142">
    <property type="entry name" value="RNASE_3_2"/>
    <property type="match status" value="2"/>
</dbReference>
<dbReference type="GO" id="GO:0003723">
    <property type="term" value="F:RNA binding"/>
    <property type="evidence" value="ECO:0007669"/>
    <property type="project" value="UniProtKB-UniRule"/>
</dbReference>
<dbReference type="SUPFAM" id="SSF52540">
    <property type="entry name" value="P-loop containing nucleoside triphosphate hydrolases"/>
    <property type="match status" value="1"/>
</dbReference>
<keyword evidence="11" id="KW-0694">RNA-binding</keyword>
<dbReference type="InterPro" id="IPR006935">
    <property type="entry name" value="Helicase/UvrB_N"/>
</dbReference>
<evidence type="ECO:0000259" key="13">
    <source>
        <dbReference type="PROSITE" id="PS51192"/>
    </source>
</evidence>
<dbReference type="InterPro" id="IPR014001">
    <property type="entry name" value="Helicase_ATP-bd"/>
</dbReference>
<dbReference type="InterPro" id="IPR000999">
    <property type="entry name" value="RNase_III_dom"/>
</dbReference>
<dbReference type="SMART" id="SM00535">
    <property type="entry name" value="RIBOc"/>
    <property type="match status" value="2"/>
</dbReference>
<dbReference type="Gene3D" id="1.10.1520.10">
    <property type="entry name" value="Ribonuclease III domain"/>
    <property type="match status" value="2"/>
</dbReference>
<evidence type="ECO:0000256" key="5">
    <source>
        <dbReference type="ARBA" id="ARBA00022801"/>
    </source>
</evidence>
<evidence type="ECO:0000259" key="12">
    <source>
        <dbReference type="PROSITE" id="PS50142"/>
    </source>
</evidence>
<keyword evidence="17" id="KW-1185">Reference proteome</keyword>
<dbReference type="PROSITE" id="PS51327">
    <property type="entry name" value="DICER_DSRBF"/>
    <property type="match status" value="1"/>
</dbReference>
<comment type="cofactor">
    <cofactor evidence="1">
        <name>Mn(2+)</name>
        <dbReference type="ChEBI" id="CHEBI:29035"/>
    </cofactor>
</comment>
<organism evidence="16 17">
    <name type="scientific">Piloderma croceum (strain F 1598)</name>
    <dbReference type="NCBI Taxonomy" id="765440"/>
    <lineage>
        <taxon>Eukaryota</taxon>
        <taxon>Fungi</taxon>
        <taxon>Dikarya</taxon>
        <taxon>Basidiomycota</taxon>
        <taxon>Agaricomycotina</taxon>
        <taxon>Agaricomycetes</taxon>
        <taxon>Agaricomycetidae</taxon>
        <taxon>Atheliales</taxon>
        <taxon>Atheliaceae</taxon>
        <taxon>Piloderma</taxon>
    </lineage>
</organism>
<dbReference type="PROSITE" id="PS51194">
    <property type="entry name" value="HELICASE_CTER"/>
    <property type="match status" value="1"/>
</dbReference>
<dbReference type="GO" id="GO:0005524">
    <property type="term" value="F:ATP binding"/>
    <property type="evidence" value="ECO:0007669"/>
    <property type="project" value="UniProtKB-KW"/>
</dbReference>
<evidence type="ECO:0000256" key="1">
    <source>
        <dbReference type="ARBA" id="ARBA00001936"/>
    </source>
</evidence>
<gene>
    <name evidence="16" type="ORF">PILCRDRAFT_814967</name>
</gene>
<evidence type="ECO:0000256" key="6">
    <source>
        <dbReference type="ARBA" id="ARBA00022806"/>
    </source>
</evidence>
<reference evidence="17" key="2">
    <citation type="submission" date="2015-01" db="EMBL/GenBank/DDBJ databases">
        <title>Evolutionary Origins and Diversification of the Mycorrhizal Mutualists.</title>
        <authorList>
            <consortium name="DOE Joint Genome Institute"/>
            <consortium name="Mycorrhizal Genomics Consortium"/>
            <person name="Kohler A."/>
            <person name="Kuo A."/>
            <person name="Nagy L.G."/>
            <person name="Floudas D."/>
            <person name="Copeland A."/>
            <person name="Barry K.W."/>
            <person name="Cichocki N."/>
            <person name="Veneault-Fourrey C."/>
            <person name="LaButti K."/>
            <person name="Lindquist E.A."/>
            <person name="Lipzen A."/>
            <person name="Lundell T."/>
            <person name="Morin E."/>
            <person name="Murat C."/>
            <person name="Riley R."/>
            <person name="Ohm R."/>
            <person name="Sun H."/>
            <person name="Tunlid A."/>
            <person name="Henrissat B."/>
            <person name="Grigoriev I.V."/>
            <person name="Hibbett D.S."/>
            <person name="Martin F."/>
        </authorList>
    </citation>
    <scope>NUCLEOTIDE SEQUENCE [LARGE SCALE GENOMIC DNA]</scope>
    <source>
        <strain evidence="17">F 1598</strain>
    </source>
</reference>
<dbReference type="InterPro" id="IPR038248">
    <property type="entry name" value="Dicer_dimer_sf"/>
</dbReference>
<dbReference type="GO" id="GO:0031047">
    <property type="term" value="P:regulatory ncRNA-mediated gene silencing"/>
    <property type="evidence" value="ECO:0007669"/>
    <property type="project" value="UniProtKB-KW"/>
</dbReference>
<dbReference type="PROSITE" id="PS51192">
    <property type="entry name" value="HELICASE_ATP_BIND_1"/>
    <property type="match status" value="1"/>
</dbReference>
<dbReference type="InterPro" id="IPR027417">
    <property type="entry name" value="P-loop_NTPase"/>
</dbReference>
<dbReference type="Pfam" id="PF03368">
    <property type="entry name" value="Dicer_dimer"/>
    <property type="match status" value="1"/>
</dbReference>
<evidence type="ECO:0000256" key="4">
    <source>
        <dbReference type="ARBA" id="ARBA00022741"/>
    </source>
</evidence>
<keyword evidence="8" id="KW-0460">Magnesium</keyword>
<dbReference type="OrthoDB" id="416741at2759"/>
<feature type="domain" description="Dicer dsRNA-binding fold" evidence="15">
    <location>
        <begin position="560"/>
        <end position="650"/>
    </location>
</feature>
<feature type="domain" description="RNase III" evidence="12">
    <location>
        <begin position="1115"/>
        <end position="1262"/>
    </location>
</feature>
<keyword evidence="9" id="KW-0943">RNA-mediated gene silencing</keyword>
<dbReference type="Proteomes" id="UP000054166">
    <property type="component" value="Unassembled WGS sequence"/>
</dbReference>
<reference evidence="16 17" key="1">
    <citation type="submission" date="2014-04" db="EMBL/GenBank/DDBJ databases">
        <authorList>
            <consortium name="DOE Joint Genome Institute"/>
            <person name="Kuo A."/>
            <person name="Tarkka M."/>
            <person name="Buscot F."/>
            <person name="Kohler A."/>
            <person name="Nagy L.G."/>
            <person name="Floudas D."/>
            <person name="Copeland A."/>
            <person name="Barry K.W."/>
            <person name="Cichocki N."/>
            <person name="Veneault-Fourrey C."/>
            <person name="LaButti K."/>
            <person name="Lindquist E.A."/>
            <person name="Lipzen A."/>
            <person name="Lundell T."/>
            <person name="Morin E."/>
            <person name="Murat C."/>
            <person name="Sun H."/>
            <person name="Tunlid A."/>
            <person name="Henrissat B."/>
            <person name="Grigoriev I.V."/>
            <person name="Hibbett D.S."/>
            <person name="Martin F."/>
            <person name="Nordberg H.P."/>
            <person name="Cantor M.N."/>
            <person name="Hua S.X."/>
        </authorList>
    </citation>
    <scope>NUCLEOTIDE SEQUENCE [LARGE SCALE GENOMIC DNA]</scope>
    <source>
        <strain evidence="16 17">F 1598</strain>
    </source>
</reference>
<dbReference type="CDD" id="cd00593">
    <property type="entry name" value="RIBOc"/>
    <property type="match status" value="2"/>
</dbReference>
<dbReference type="PANTHER" id="PTHR14950">
    <property type="entry name" value="DICER-RELATED"/>
    <property type="match status" value="1"/>
</dbReference>
<dbReference type="SMART" id="SM00490">
    <property type="entry name" value="HELICc"/>
    <property type="match status" value="1"/>
</dbReference>
<dbReference type="GO" id="GO:0006396">
    <property type="term" value="P:RNA processing"/>
    <property type="evidence" value="ECO:0007669"/>
    <property type="project" value="InterPro"/>
</dbReference>
<dbReference type="SMART" id="SM00487">
    <property type="entry name" value="DEXDc"/>
    <property type="match status" value="1"/>
</dbReference>
<dbReference type="InParanoid" id="A0A0C3BLV8"/>
<keyword evidence="10" id="KW-0464">Manganese</keyword>
<dbReference type="GO" id="GO:0004525">
    <property type="term" value="F:ribonuclease III activity"/>
    <property type="evidence" value="ECO:0007669"/>
    <property type="project" value="InterPro"/>
</dbReference>
<dbReference type="Pfam" id="PF00636">
    <property type="entry name" value="Ribonuclease_3"/>
    <property type="match status" value="2"/>
</dbReference>
<keyword evidence="6" id="KW-0347">Helicase</keyword>
<evidence type="ECO:0008006" key="18">
    <source>
        <dbReference type="Google" id="ProtNLM"/>
    </source>
</evidence>
<keyword evidence="5" id="KW-0378">Hydrolase</keyword>
<name>A0A0C3BLV8_PILCF</name>
<evidence type="ECO:0000256" key="9">
    <source>
        <dbReference type="ARBA" id="ARBA00023158"/>
    </source>
</evidence>
<dbReference type="PROSITE" id="PS00517">
    <property type="entry name" value="RNASE_3_1"/>
    <property type="match status" value="1"/>
</dbReference>